<dbReference type="AlphaFoldDB" id="A0A1G9VWG5"/>
<evidence type="ECO:0000313" key="3">
    <source>
        <dbReference type="Proteomes" id="UP000199451"/>
    </source>
</evidence>
<organism evidence="2 3">
    <name type="scientific">Halogranum gelatinilyticum</name>
    <dbReference type="NCBI Taxonomy" id="660521"/>
    <lineage>
        <taxon>Archaea</taxon>
        <taxon>Methanobacteriati</taxon>
        <taxon>Methanobacteriota</taxon>
        <taxon>Stenosarchaea group</taxon>
        <taxon>Halobacteria</taxon>
        <taxon>Halobacteriales</taxon>
        <taxon>Haloferacaceae</taxon>
    </lineage>
</organism>
<reference evidence="3" key="1">
    <citation type="submission" date="2016-10" db="EMBL/GenBank/DDBJ databases">
        <authorList>
            <person name="Varghese N."/>
            <person name="Submissions S."/>
        </authorList>
    </citation>
    <scope>NUCLEOTIDE SEQUENCE [LARGE SCALE GENOMIC DNA]</scope>
    <source>
        <strain evidence="3">CGMCC 1.10119</strain>
    </source>
</reference>
<evidence type="ECO:0000313" key="2">
    <source>
        <dbReference type="EMBL" id="SDM76463.1"/>
    </source>
</evidence>
<protein>
    <submittedName>
        <fullName evidence="2">Uncharacterized protein</fullName>
    </submittedName>
</protein>
<dbReference type="Proteomes" id="UP000199451">
    <property type="component" value="Unassembled WGS sequence"/>
</dbReference>
<name>A0A1G9VWG5_9EURY</name>
<keyword evidence="3" id="KW-1185">Reference proteome</keyword>
<accession>A0A1G9VWG5</accession>
<gene>
    <name evidence="2" type="ORF">SAMN04487949_2532</name>
</gene>
<proteinExistence type="predicted"/>
<feature type="region of interest" description="Disordered" evidence="1">
    <location>
        <begin position="49"/>
        <end position="82"/>
    </location>
</feature>
<dbReference type="STRING" id="660521.SAMN04487949_2532"/>
<evidence type="ECO:0000256" key="1">
    <source>
        <dbReference type="SAM" id="MobiDB-lite"/>
    </source>
</evidence>
<dbReference type="EMBL" id="FNHL01000003">
    <property type="protein sequence ID" value="SDM76463.1"/>
    <property type="molecule type" value="Genomic_DNA"/>
</dbReference>
<sequence>MHDGTFGTSYSYDWKPGETTENPYALELALFNTGTRRLDHLEIDFSNTTYEDRDGDIDENNDGTPDTPGDSGPDADTNPGGNMAKWIEVKSLTYTTTDGDIVNLVTDSQPDESHNGNTIQKDATAPDDFVSLADLAAPDTNEAVLDEFDPPKLGHTPPDSPEETIFNIDLKMNENIPNDYQGDVLRTDITFALKQAGQ</sequence>